<keyword evidence="2" id="KW-0134">Cell wall</keyword>
<organism evidence="8 9">
    <name type="scientific">Myxococcus stipitatus (strain DSM 14675 / JCM 12634 / Mx s8)</name>
    <dbReference type="NCBI Taxonomy" id="1278073"/>
    <lineage>
        <taxon>Bacteria</taxon>
        <taxon>Pseudomonadati</taxon>
        <taxon>Myxococcota</taxon>
        <taxon>Myxococcia</taxon>
        <taxon>Myxococcales</taxon>
        <taxon>Cystobacterineae</taxon>
        <taxon>Myxococcaceae</taxon>
        <taxon>Myxococcus</taxon>
    </lineage>
</organism>
<dbReference type="InterPro" id="IPR051648">
    <property type="entry name" value="CWI-Assembly_Regulator"/>
</dbReference>
<protein>
    <recommendedName>
        <fullName evidence="7">DUF7151 domain-containing protein</fullName>
    </recommendedName>
</protein>
<dbReference type="KEGG" id="msd:MYSTI_07287"/>
<dbReference type="PANTHER" id="PTHR31018">
    <property type="entry name" value="SPORULATION-SPECIFIC PROTEIN-RELATED"/>
    <property type="match status" value="1"/>
</dbReference>
<evidence type="ECO:0000256" key="6">
    <source>
        <dbReference type="SAM" id="MobiDB-lite"/>
    </source>
</evidence>
<sequence>MNAHTKDAPSARTWAALLFVLLSGGCDDIRLGNLLPAHATLTRSEVEPPGAQCERGGSVVFAGPDENDDGVLSESEVTTARYVCADPLPAMLTRLREEPKGARCEHGGRAVDSGLDLNANGVFDDGERLATEYVCATAYPGVLVRTEQIPPGTTCPHGGQLAHAGFDADGDGLLSVPEATRDTLSCMEPAPEPVLSRQVLLGVRPDPCGTQNAYAVEAGFDLDLDGGLDDDEVRATTRMCNPMVPLLRRHREEPPGSHCITGGVAVMAGGDLSGDNELQDEEVRHTAYVCQPASTFHGDYELRDISDAAALQSVARIQGSLIISAPELRELVLPGLESVEGSLTVQDNSLLTRLELPSLSFVRADLTVTDHPLLTQVVLGTSESIGYPLYVGGSLRIERNNALTDMSGLGRSVPRRDFVLRKNNRLTAPGEFSFVESLQGDLVIEFNELLPAPPLFPNLRDIGGTLNLHGNPALATLVGLRTLQRINEDLIVDDNDSLTTVSELTKLLSTHLVSVKGNKGLRTFSLPSLFSARTGIHVEDNETLEEVGPFGGRLELGDFMLSDNPALLRIQGLGSPLNISGTLTLLMNKKVESLGAFAALTSLRTLDVQYANALTSLEGLHHITSLKTLTVRRNQRLTQFRLDALTNVSEGFEVTFNPFLPACLVVALAEAVHTGPLDQRYVRSNHEGAICDPPPEVSGQARTDARSPSLP</sequence>
<evidence type="ECO:0000256" key="1">
    <source>
        <dbReference type="ARBA" id="ARBA00004191"/>
    </source>
</evidence>
<evidence type="ECO:0000259" key="7">
    <source>
        <dbReference type="Pfam" id="PF23657"/>
    </source>
</evidence>
<evidence type="ECO:0000313" key="9">
    <source>
        <dbReference type="Proteomes" id="UP000011131"/>
    </source>
</evidence>
<dbReference type="InterPro" id="IPR055575">
    <property type="entry name" value="DUF7151"/>
</dbReference>
<dbReference type="AlphaFoldDB" id="L7UPS9"/>
<dbReference type="eggNOG" id="COG4886">
    <property type="taxonomic scope" value="Bacteria"/>
</dbReference>
<dbReference type="PROSITE" id="PS51257">
    <property type="entry name" value="PROKAR_LIPOPROTEIN"/>
    <property type="match status" value="1"/>
</dbReference>
<dbReference type="InterPro" id="IPR018247">
    <property type="entry name" value="EF_Hand_1_Ca_BS"/>
</dbReference>
<dbReference type="GO" id="GO:0030313">
    <property type="term" value="C:cell envelope"/>
    <property type="evidence" value="ECO:0007669"/>
    <property type="project" value="UniProtKB-SubCell"/>
</dbReference>
<dbReference type="Pfam" id="PF23657">
    <property type="entry name" value="DUF7151"/>
    <property type="match status" value="4"/>
</dbReference>
<keyword evidence="5" id="KW-0325">Glycoprotein</keyword>
<reference evidence="8 9" key="1">
    <citation type="journal article" date="2013" name="Genome Announc.">
        <title>Complete genome sequence of Myxococcus stipitatus strain DSM 14675, a fruiting myxobacterium.</title>
        <authorList>
            <person name="Huntley S."/>
            <person name="Kneip S."/>
            <person name="Treuner-Lange A."/>
            <person name="Sogaard-Andersen L."/>
        </authorList>
    </citation>
    <scope>NUCLEOTIDE SEQUENCE [LARGE SCALE GENOMIC DNA]</scope>
    <source>
        <strain evidence="9">DSM 14675 / JCM 12634 / Mx s8</strain>
    </source>
</reference>
<name>L7UPS9_MYXSD</name>
<dbReference type="PROSITE" id="PS00018">
    <property type="entry name" value="EF_HAND_1"/>
    <property type="match status" value="1"/>
</dbReference>
<feature type="domain" description="DUF7151" evidence="7">
    <location>
        <begin position="143"/>
        <end position="181"/>
    </location>
</feature>
<keyword evidence="3" id="KW-0964">Secreted</keyword>
<dbReference type="HOGENOM" id="CLU_407590_0_0_7"/>
<gene>
    <name evidence="8" type="ordered locus">MYSTI_07287</name>
</gene>
<dbReference type="SUPFAM" id="SSF52058">
    <property type="entry name" value="L domain-like"/>
    <property type="match status" value="2"/>
</dbReference>
<dbReference type="STRING" id="1278073.MYSTI_07287"/>
<dbReference type="RefSeq" id="WP_015352813.1">
    <property type="nucleotide sequence ID" value="NC_020126.1"/>
</dbReference>
<dbReference type="Gene3D" id="3.80.10.10">
    <property type="entry name" value="Ribonuclease Inhibitor"/>
    <property type="match status" value="1"/>
</dbReference>
<dbReference type="Proteomes" id="UP000011131">
    <property type="component" value="Chromosome"/>
</dbReference>
<accession>L7UPS9</accession>
<dbReference type="EMBL" id="CP004025">
    <property type="protein sequence ID" value="AGC48559.1"/>
    <property type="molecule type" value="Genomic_DNA"/>
</dbReference>
<feature type="domain" description="DUF7151" evidence="7">
    <location>
        <begin position="250"/>
        <end position="290"/>
    </location>
</feature>
<dbReference type="InterPro" id="IPR032675">
    <property type="entry name" value="LRR_dom_sf"/>
</dbReference>
<dbReference type="PATRIC" id="fig|1278073.3.peg.7404"/>
<evidence type="ECO:0000256" key="2">
    <source>
        <dbReference type="ARBA" id="ARBA00022512"/>
    </source>
</evidence>
<keyword evidence="4" id="KW-0732">Signal</keyword>
<keyword evidence="9" id="KW-1185">Reference proteome</keyword>
<dbReference type="PANTHER" id="PTHR31018:SF3">
    <property type="entry name" value="RECEPTOR PROTEIN-TYROSINE KINASE"/>
    <property type="match status" value="1"/>
</dbReference>
<feature type="domain" description="DUF7151" evidence="7">
    <location>
        <begin position="92"/>
        <end position="135"/>
    </location>
</feature>
<feature type="domain" description="DUF7151" evidence="7">
    <location>
        <begin position="41"/>
        <end position="84"/>
    </location>
</feature>
<dbReference type="OrthoDB" id="8832761at2"/>
<proteinExistence type="predicted"/>
<feature type="region of interest" description="Disordered" evidence="6">
    <location>
        <begin position="686"/>
        <end position="711"/>
    </location>
</feature>
<evidence type="ECO:0000313" key="8">
    <source>
        <dbReference type="EMBL" id="AGC48559.1"/>
    </source>
</evidence>
<evidence type="ECO:0000256" key="4">
    <source>
        <dbReference type="ARBA" id="ARBA00022729"/>
    </source>
</evidence>
<dbReference type="Gene3D" id="3.80.20.20">
    <property type="entry name" value="Receptor L-domain"/>
    <property type="match status" value="2"/>
</dbReference>
<dbReference type="InterPro" id="IPR036941">
    <property type="entry name" value="Rcpt_L-dom_sf"/>
</dbReference>
<evidence type="ECO:0000256" key="5">
    <source>
        <dbReference type="ARBA" id="ARBA00023180"/>
    </source>
</evidence>
<evidence type="ECO:0000256" key="3">
    <source>
        <dbReference type="ARBA" id="ARBA00022525"/>
    </source>
</evidence>
<comment type="subcellular location">
    <subcellularLocation>
        <location evidence="1">Secreted</location>
        <location evidence="1">Cell wall</location>
    </subcellularLocation>
</comment>